<dbReference type="RefSeq" id="WP_126820021.1">
    <property type="nucleotide sequence ID" value="NZ_PIPS01000002.1"/>
</dbReference>
<dbReference type="AlphaFoldDB" id="A0AA94EFB1"/>
<gene>
    <name evidence="2" type="ORF">CWE23_08675</name>
</gene>
<dbReference type="Pfam" id="PF23947">
    <property type="entry name" value="DUF7281"/>
    <property type="match status" value="1"/>
</dbReference>
<dbReference type="InterPro" id="IPR055705">
    <property type="entry name" value="DUF7281"/>
</dbReference>
<protein>
    <recommendedName>
        <fullName evidence="1">DUF7281 domain-containing protein</fullName>
    </recommendedName>
</protein>
<sequence>MSDNLTPKQRQRLRTINDKLRYSMELTCRLNATDKELLSWCVEHDLISAAAAEAPVFVYTNMLLKQINNRLAQLGVAPFTADQSVSSLQQAQQGGAEVKSIRQQPRANRILTAQRVGSYWQIIDLDYRSVEPQQYREIIVVENLDCFYQLNDFELPITAQSLIVYRGDSVYGKGRAALLSQWRKSGKPLKYFGDLDIKGFHIAQSEGFSHIAAPALSWFAQQASVQAFNIDQANLLKALETTGEAGRYHKVLHEQRALLQQWLQGVPLLWVETNG</sequence>
<feature type="domain" description="DUF7281" evidence="1">
    <location>
        <begin position="127"/>
        <end position="252"/>
    </location>
</feature>
<evidence type="ECO:0000313" key="2">
    <source>
        <dbReference type="EMBL" id="RUO43412.1"/>
    </source>
</evidence>
<dbReference type="Proteomes" id="UP000286680">
    <property type="component" value="Unassembled WGS sequence"/>
</dbReference>
<organism evidence="2 3">
    <name type="scientific">Idiomarina aquatica</name>
    <dbReference type="NCBI Taxonomy" id="1327752"/>
    <lineage>
        <taxon>Bacteria</taxon>
        <taxon>Pseudomonadati</taxon>
        <taxon>Pseudomonadota</taxon>
        <taxon>Gammaproteobacteria</taxon>
        <taxon>Alteromonadales</taxon>
        <taxon>Idiomarinaceae</taxon>
        <taxon>Idiomarina</taxon>
    </lineage>
</organism>
<reference evidence="3" key="1">
    <citation type="journal article" date="2018" name="Front. Microbiol.">
        <title>Genome-Based Analysis Reveals the Taxonomy and Diversity of the Family Idiomarinaceae.</title>
        <authorList>
            <person name="Liu Y."/>
            <person name="Lai Q."/>
            <person name="Shao Z."/>
        </authorList>
    </citation>
    <scope>NUCLEOTIDE SEQUENCE [LARGE SCALE GENOMIC DNA]</scope>
    <source>
        <strain evidence="3">SN-14</strain>
    </source>
</reference>
<proteinExistence type="predicted"/>
<evidence type="ECO:0000259" key="1">
    <source>
        <dbReference type="Pfam" id="PF23947"/>
    </source>
</evidence>
<comment type="caution">
    <text evidence="2">The sequence shown here is derived from an EMBL/GenBank/DDBJ whole genome shotgun (WGS) entry which is preliminary data.</text>
</comment>
<accession>A0AA94EFB1</accession>
<evidence type="ECO:0000313" key="3">
    <source>
        <dbReference type="Proteomes" id="UP000286680"/>
    </source>
</evidence>
<keyword evidence="3" id="KW-1185">Reference proteome</keyword>
<name>A0AA94EFB1_9GAMM</name>
<dbReference type="EMBL" id="PIPS01000002">
    <property type="protein sequence ID" value="RUO43412.1"/>
    <property type="molecule type" value="Genomic_DNA"/>
</dbReference>